<sequence>MSSISSISSGSSGSSDCPWWVTMSYYQSADCSAAPYELFIQKNHPSDANECTAYVNATTGNFQTSVECASDWSSFFQKVTTDYSLPYLLVTAYKEEACNVLMYGDAYVADGRCQVIDADSSHKATAYASGQATWQRNMYYYTLSLFTETAATSAPSSGSASPTVAPTPAPTTATPGSVATGGSSSSTTPIVVGVIVAVVLVLVAFAWFCCKKRCSHQGESPLDESLLVANASGLWNDPAIIAARLPRNNVQIQALLSRGGYGEVHRGVFNGQLVAVKMLLPAHRNDLKHVSAFLTEAKLTASLEHPNIIQLVGVAWNTFKDLCVVLEFADNGDLRMFLESLHNDHHPMGFNADKVKIALHVSHALTYLHSLDQPILHRDLKSRNILLNEDLDAKVTDFGVSREIATETMTTGIGSSLWMAPEVMTGGRYNEKADIFSFGVVLSELDTQMLPYRYVNENSRTVSSGPSESGSRKSLPNAALIQRIAIGQLQVQFSDEAAKAPSLVELGRACMSMDPNARPSASEALFCLQKAFKFWSSQSNDIQQEAPPK</sequence>
<dbReference type="Gene3D" id="3.30.200.20">
    <property type="entry name" value="Phosphorylase Kinase, domain 1"/>
    <property type="match status" value="1"/>
</dbReference>
<keyword evidence="2" id="KW-1133">Transmembrane helix</keyword>
<organism evidence="5 6">
    <name type="scientific">Phytophthora kernoviae</name>
    <dbReference type="NCBI Taxonomy" id="325452"/>
    <lineage>
        <taxon>Eukaryota</taxon>
        <taxon>Sar</taxon>
        <taxon>Stramenopiles</taxon>
        <taxon>Oomycota</taxon>
        <taxon>Peronosporomycetes</taxon>
        <taxon>Peronosporales</taxon>
        <taxon>Peronosporaceae</taxon>
        <taxon>Phytophthora</taxon>
    </lineage>
</organism>
<gene>
    <name evidence="4" type="ORF">BBJ29_004183</name>
    <name evidence="5" type="ORF">BBP00_00006692</name>
</gene>
<dbReference type="Gene3D" id="1.10.510.10">
    <property type="entry name" value="Transferase(Phosphotransferase) domain 1"/>
    <property type="match status" value="1"/>
</dbReference>
<dbReference type="InterPro" id="IPR008271">
    <property type="entry name" value="Ser/Thr_kinase_AS"/>
</dbReference>
<dbReference type="Proteomes" id="UP000277300">
    <property type="component" value="Unassembled WGS sequence"/>
</dbReference>
<dbReference type="PROSITE" id="PS00108">
    <property type="entry name" value="PROTEIN_KINASE_ST"/>
    <property type="match status" value="1"/>
</dbReference>
<dbReference type="Pfam" id="PF00069">
    <property type="entry name" value="Pkinase"/>
    <property type="match status" value="1"/>
</dbReference>
<dbReference type="AlphaFoldDB" id="A0A3F2RKG1"/>
<evidence type="ECO:0000259" key="3">
    <source>
        <dbReference type="PROSITE" id="PS50011"/>
    </source>
</evidence>
<dbReference type="InterPro" id="IPR011009">
    <property type="entry name" value="Kinase-like_dom_sf"/>
</dbReference>
<dbReference type="OrthoDB" id="166708at2759"/>
<evidence type="ECO:0000313" key="7">
    <source>
        <dbReference type="Proteomes" id="UP000284657"/>
    </source>
</evidence>
<feature type="domain" description="Protein kinase" evidence="3">
    <location>
        <begin position="250"/>
        <end position="532"/>
    </location>
</feature>
<dbReference type="GO" id="GO:0004674">
    <property type="term" value="F:protein serine/threonine kinase activity"/>
    <property type="evidence" value="ECO:0007669"/>
    <property type="project" value="TreeGrafter"/>
</dbReference>
<evidence type="ECO:0000313" key="5">
    <source>
        <dbReference type="EMBL" id="RLN59095.1"/>
    </source>
</evidence>
<name>A0A3F2RKG1_9STRA</name>
<comment type="caution">
    <text evidence="5">The sequence shown here is derived from an EMBL/GenBank/DDBJ whole genome shotgun (WGS) entry which is preliminary data.</text>
</comment>
<keyword evidence="2" id="KW-0472">Membrane</keyword>
<dbReference type="EMBL" id="MBDO02000237">
    <property type="protein sequence ID" value="RLN59095.1"/>
    <property type="molecule type" value="Genomic_DNA"/>
</dbReference>
<feature type="region of interest" description="Disordered" evidence="1">
    <location>
        <begin position="157"/>
        <end position="185"/>
    </location>
</feature>
<dbReference type="InterPro" id="IPR000719">
    <property type="entry name" value="Prot_kinase_dom"/>
</dbReference>
<dbReference type="InterPro" id="IPR051681">
    <property type="entry name" value="Ser/Thr_Kinases-Pseudokinases"/>
</dbReference>
<dbReference type="PANTHER" id="PTHR44329:SF214">
    <property type="entry name" value="PROTEIN KINASE DOMAIN-CONTAINING PROTEIN"/>
    <property type="match status" value="1"/>
</dbReference>
<dbReference type="PROSITE" id="PS50011">
    <property type="entry name" value="PROTEIN_KINASE_DOM"/>
    <property type="match status" value="1"/>
</dbReference>
<evidence type="ECO:0000313" key="6">
    <source>
        <dbReference type="Proteomes" id="UP000277300"/>
    </source>
</evidence>
<protein>
    <recommendedName>
        <fullName evidence="3">Protein kinase domain-containing protein</fullName>
    </recommendedName>
</protein>
<evidence type="ECO:0000313" key="4">
    <source>
        <dbReference type="EMBL" id="RLN48124.1"/>
    </source>
</evidence>
<dbReference type="SMART" id="SM00220">
    <property type="entry name" value="S_TKc"/>
    <property type="match status" value="1"/>
</dbReference>
<dbReference type="Proteomes" id="UP000284657">
    <property type="component" value="Unassembled WGS sequence"/>
</dbReference>
<evidence type="ECO:0000256" key="2">
    <source>
        <dbReference type="SAM" id="Phobius"/>
    </source>
</evidence>
<feature type="transmembrane region" description="Helical" evidence="2">
    <location>
        <begin position="190"/>
        <end position="210"/>
    </location>
</feature>
<dbReference type="PANTHER" id="PTHR44329">
    <property type="entry name" value="SERINE/THREONINE-PROTEIN KINASE TNNI3K-RELATED"/>
    <property type="match status" value="1"/>
</dbReference>
<dbReference type="EMBL" id="MBAD02002352">
    <property type="protein sequence ID" value="RLN48124.1"/>
    <property type="molecule type" value="Genomic_DNA"/>
</dbReference>
<dbReference type="GO" id="GO:0005524">
    <property type="term" value="F:ATP binding"/>
    <property type="evidence" value="ECO:0007669"/>
    <property type="project" value="InterPro"/>
</dbReference>
<keyword evidence="2" id="KW-0812">Transmembrane</keyword>
<reference evidence="6 7" key="1">
    <citation type="submission" date="2018-07" db="EMBL/GenBank/DDBJ databases">
        <title>Genome sequencing of oomycete isolates from Chile give support for New Zealand origin for Phytophthora kernoviae and make available the first Nothophytophthora sp. genome.</title>
        <authorList>
            <person name="Studholme D.J."/>
            <person name="Sanfuentes E."/>
            <person name="Panda P."/>
            <person name="Hill R."/>
            <person name="Sambles C."/>
            <person name="Grant M."/>
            <person name="Williams N.M."/>
            <person name="Mcdougal R.L."/>
        </authorList>
    </citation>
    <scope>NUCLEOTIDE SEQUENCE [LARGE SCALE GENOMIC DNA]</scope>
    <source>
        <strain evidence="5">Chile6</strain>
        <strain evidence="4">Chile7</strain>
    </source>
</reference>
<evidence type="ECO:0000256" key="1">
    <source>
        <dbReference type="SAM" id="MobiDB-lite"/>
    </source>
</evidence>
<accession>A0A3F2RKG1</accession>
<dbReference type="SUPFAM" id="SSF56112">
    <property type="entry name" value="Protein kinase-like (PK-like)"/>
    <property type="match status" value="1"/>
</dbReference>
<proteinExistence type="predicted"/>